<dbReference type="EMBL" id="JBHSKX010000002">
    <property type="protein sequence ID" value="MFC5367825.1"/>
    <property type="molecule type" value="Genomic_DNA"/>
</dbReference>
<dbReference type="SUPFAM" id="SSF51735">
    <property type="entry name" value="NAD(P)-binding Rossmann-fold domains"/>
    <property type="match status" value="1"/>
</dbReference>
<dbReference type="InterPro" id="IPR036291">
    <property type="entry name" value="NAD(P)-bd_dom_sf"/>
</dbReference>
<proteinExistence type="predicted"/>
<dbReference type="Gene3D" id="3.40.50.720">
    <property type="entry name" value="NAD(P)-binding Rossmann-like Domain"/>
    <property type="match status" value="1"/>
</dbReference>
<accession>A0ABD5RDA5</accession>
<dbReference type="AlphaFoldDB" id="A0ABD5RDA5"/>
<dbReference type="Proteomes" id="UP001596201">
    <property type="component" value="Unassembled WGS sequence"/>
</dbReference>
<dbReference type="PANTHER" id="PTHR43162">
    <property type="match status" value="1"/>
</dbReference>
<protein>
    <recommendedName>
        <fullName evidence="3">NmrA-like family protein</fullName>
    </recommendedName>
</protein>
<keyword evidence="2" id="KW-1185">Reference proteome</keyword>
<evidence type="ECO:0008006" key="3">
    <source>
        <dbReference type="Google" id="ProtNLM"/>
    </source>
</evidence>
<reference evidence="1 2" key="1">
    <citation type="journal article" date="2019" name="Int. J. Syst. Evol. Microbiol.">
        <title>The Global Catalogue of Microorganisms (GCM) 10K type strain sequencing project: providing services to taxonomists for standard genome sequencing and annotation.</title>
        <authorList>
            <consortium name="The Broad Institute Genomics Platform"/>
            <consortium name="The Broad Institute Genome Sequencing Center for Infectious Disease"/>
            <person name="Wu L."/>
            <person name="Ma J."/>
        </authorList>
    </citation>
    <scope>NUCLEOTIDE SEQUENCE [LARGE SCALE GENOMIC DNA]</scope>
    <source>
        <strain evidence="1 2">CGMCC 1.12237</strain>
    </source>
</reference>
<gene>
    <name evidence="1" type="ORF">ACFPJ5_12870</name>
</gene>
<evidence type="ECO:0000313" key="1">
    <source>
        <dbReference type="EMBL" id="MFC5367825.1"/>
    </source>
</evidence>
<dbReference type="RefSeq" id="WP_227230071.1">
    <property type="nucleotide sequence ID" value="NZ_JAJCVJ010000002.1"/>
</dbReference>
<dbReference type="InterPro" id="IPR051604">
    <property type="entry name" value="Ergot_Alk_Oxidoreductase"/>
</dbReference>
<dbReference type="PANTHER" id="PTHR43162:SF1">
    <property type="entry name" value="PRESTALK A DIFFERENTIATION PROTEIN A"/>
    <property type="match status" value="1"/>
</dbReference>
<evidence type="ECO:0000313" key="2">
    <source>
        <dbReference type="Proteomes" id="UP001596201"/>
    </source>
</evidence>
<organism evidence="1 2">
    <name type="scientific">Salinirubrum litoreum</name>
    <dbReference type="NCBI Taxonomy" id="1126234"/>
    <lineage>
        <taxon>Archaea</taxon>
        <taxon>Methanobacteriati</taxon>
        <taxon>Methanobacteriota</taxon>
        <taxon>Stenosarchaea group</taxon>
        <taxon>Halobacteria</taxon>
        <taxon>Halobacteriales</taxon>
        <taxon>Haloferacaceae</taxon>
        <taxon>Salinirubrum</taxon>
    </lineage>
</organism>
<name>A0ABD5RDA5_9EURY</name>
<sequence length="122" mass="13058">MDARDVAAVAGRVLAAPATHRDRAYDVTGPATLTYAEVAESLSAELGFQVRYTNPTLPRFVWRRLRAGDGLGFALVTAGIYTTARLGLAGRVSGDAERVLGRPPRSVETFAADYAGAFRDDQ</sequence>
<comment type="caution">
    <text evidence="1">The sequence shown here is derived from an EMBL/GenBank/DDBJ whole genome shotgun (WGS) entry which is preliminary data.</text>
</comment>